<feature type="compositionally biased region" description="Acidic residues" evidence="10">
    <location>
        <begin position="527"/>
        <end position="538"/>
    </location>
</feature>
<keyword evidence="13" id="KW-1185">Reference proteome</keyword>
<evidence type="ECO:0000256" key="10">
    <source>
        <dbReference type="SAM" id="MobiDB-lite"/>
    </source>
</evidence>
<comment type="similarity">
    <text evidence="1">Belongs to the protein kinase superfamily. CAMK Ser/Thr protein kinase family. PIM subfamily.</text>
</comment>
<feature type="region of interest" description="Disordered" evidence="10">
    <location>
        <begin position="527"/>
        <end position="653"/>
    </location>
</feature>
<evidence type="ECO:0000256" key="9">
    <source>
        <dbReference type="ARBA" id="ARBA00048679"/>
    </source>
</evidence>
<organism evidence="12 13">
    <name type="scientific">Anguilla anguilla</name>
    <name type="common">European freshwater eel</name>
    <name type="synonym">Muraena anguilla</name>
    <dbReference type="NCBI Taxonomy" id="7936"/>
    <lineage>
        <taxon>Eukaryota</taxon>
        <taxon>Metazoa</taxon>
        <taxon>Chordata</taxon>
        <taxon>Craniata</taxon>
        <taxon>Vertebrata</taxon>
        <taxon>Euteleostomi</taxon>
        <taxon>Actinopterygii</taxon>
        <taxon>Neopterygii</taxon>
        <taxon>Teleostei</taxon>
        <taxon>Anguilliformes</taxon>
        <taxon>Anguillidae</taxon>
        <taxon>Anguilla</taxon>
    </lineage>
</organism>
<dbReference type="InterPro" id="IPR051138">
    <property type="entry name" value="PIM_Ser/Thr_kinase"/>
</dbReference>
<dbReference type="GO" id="GO:0005524">
    <property type="term" value="F:ATP binding"/>
    <property type="evidence" value="ECO:0007669"/>
    <property type="project" value="UniProtKB-KW"/>
</dbReference>
<accession>A0A9D3M189</accession>
<comment type="catalytic activity">
    <reaction evidence="8">
        <text>L-threonyl-[protein] + ATP = O-phospho-L-threonyl-[protein] + ADP + H(+)</text>
        <dbReference type="Rhea" id="RHEA:46608"/>
        <dbReference type="Rhea" id="RHEA-COMP:11060"/>
        <dbReference type="Rhea" id="RHEA-COMP:11605"/>
        <dbReference type="ChEBI" id="CHEBI:15378"/>
        <dbReference type="ChEBI" id="CHEBI:30013"/>
        <dbReference type="ChEBI" id="CHEBI:30616"/>
        <dbReference type="ChEBI" id="CHEBI:61977"/>
        <dbReference type="ChEBI" id="CHEBI:456216"/>
        <dbReference type="EC" id="2.7.11.1"/>
    </reaction>
</comment>
<dbReference type="Pfam" id="PF00069">
    <property type="entry name" value="Pkinase"/>
    <property type="match status" value="2"/>
</dbReference>
<dbReference type="Gene3D" id="1.10.510.10">
    <property type="entry name" value="Transferase(Phosphotransferase) domain 1"/>
    <property type="match status" value="2"/>
</dbReference>
<dbReference type="InterPro" id="IPR011009">
    <property type="entry name" value="Kinase-like_dom_sf"/>
</dbReference>
<evidence type="ECO:0000313" key="12">
    <source>
        <dbReference type="EMBL" id="KAG5840724.1"/>
    </source>
</evidence>
<protein>
    <recommendedName>
        <fullName evidence="2">non-specific serine/threonine protein kinase</fullName>
        <ecNumber evidence="2">2.7.11.1</ecNumber>
    </recommendedName>
</protein>
<name>A0A9D3M189_ANGAN</name>
<keyword evidence="4" id="KW-0808">Transferase</keyword>
<dbReference type="GO" id="GO:0007346">
    <property type="term" value="P:regulation of mitotic cell cycle"/>
    <property type="evidence" value="ECO:0007669"/>
    <property type="project" value="TreeGrafter"/>
</dbReference>
<reference evidence="12" key="1">
    <citation type="submission" date="2021-01" db="EMBL/GenBank/DDBJ databases">
        <title>A chromosome-scale assembly of European eel, Anguilla anguilla.</title>
        <authorList>
            <person name="Henkel C."/>
            <person name="Jong-Raadsen S.A."/>
            <person name="Dufour S."/>
            <person name="Weltzien F.-A."/>
            <person name="Palstra A.P."/>
            <person name="Pelster B."/>
            <person name="Spaink H.P."/>
            <person name="Van Den Thillart G.E."/>
            <person name="Jansen H."/>
            <person name="Zahm M."/>
            <person name="Klopp C."/>
            <person name="Cedric C."/>
            <person name="Louis A."/>
            <person name="Berthelot C."/>
            <person name="Parey E."/>
            <person name="Roest Crollius H."/>
            <person name="Montfort J."/>
            <person name="Robinson-Rechavi M."/>
            <person name="Bucao C."/>
            <person name="Bouchez O."/>
            <person name="Gislard M."/>
            <person name="Lluch J."/>
            <person name="Milhes M."/>
            <person name="Lampietro C."/>
            <person name="Lopez Roques C."/>
            <person name="Donnadieu C."/>
            <person name="Braasch I."/>
            <person name="Desvignes T."/>
            <person name="Postlethwait J."/>
            <person name="Bobe J."/>
            <person name="Guiguen Y."/>
            <person name="Dirks R."/>
        </authorList>
    </citation>
    <scope>NUCLEOTIDE SEQUENCE</scope>
    <source>
        <strain evidence="12">Tag_6206</strain>
        <tissue evidence="12">Liver</tissue>
    </source>
</reference>
<dbReference type="GO" id="GO:0005737">
    <property type="term" value="C:cytoplasm"/>
    <property type="evidence" value="ECO:0007669"/>
    <property type="project" value="TreeGrafter"/>
</dbReference>
<dbReference type="SMART" id="SM00220">
    <property type="entry name" value="S_TKc"/>
    <property type="match status" value="2"/>
</dbReference>
<evidence type="ECO:0000313" key="13">
    <source>
        <dbReference type="Proteomes" id="UP001044222"/>
    </source>
</evidence>
<evidence type="ECO:0000256" key="5">
    <source>
        <dbReference type="ARBA" id="ARBA00022741"/>
    </source>
</evidence>
<keyword evidence="5" id="KW-0547">Nucleotide-binding</keyword>
<dbReference type="InterPro" id="IPR000719">
    <property type="entry name" value="Prot_kinase_dom"/>
</dbReference>
<dbReference type="AlphaFoldDB" id="A0A9D3M189"/>
<dbReference type="PROSITE" id="PS50011">
    <property type="entry name" value="PROTEIN_KINASE_DOM"/>
    <property type="match status" value="2"/>
</dbReference>
<dbReference type="PANTHER" id="PTHR22984">
    <property type="entry name" value="SERINE/THREONINE-PROTEIN KINASE PIM"/>
    <property type="match status" value="1"/>
</dbReference>
<keyword evidence="7" id="KW-0067">ATP-binding</keyword>
<comment type="catalytic activity">
    <reaction evidence="9">
        <text>L-seryl-[protein] + ATP = O-phospho-L-seryl-[protein] + ADP + H(+)</text>
        <dbReference type="Rhea" id="RHEA:17989"/>
        <dbReference type="Rhea" id="RHEA-COMP:9863"/>
        <dbReference type="Rhea" id="RHEA-COMP:11604"/>
        <dbReference type="ChEBI" id="CHEBI:15378"/>
        <dbReference type="ChEBI" id="CHEBI:29999"/>
        <dbReference type="ChEBI" id="CHEBI:30616"/>
        <dbReference type="ChEBI" id="CHEBI:83421"/>
        <dbReference type="ChEBI" id="CHEBI:456216"/>
        <dbReference type="EC" id="2.7.11.1"/>
    </reaction>
</comment>
<dbReference type="EMBL" id="JAFIRN010000010">
    <property type="protein sequence ID" value="KAG5840724.1"/>
    <property type="molecule type" value="Genomic_DNA"/>
</dbReference>
<proteinExistence type="inferred from homology"/>
<dbReference type="EC" id="2.7.11.1" evidence="2"/>
<evidence type="ECO:0000256" key="6">
    <source>
        <dbReference type="ARBA" id="ARBA00022777"/>
    </source>
</evidence>
<evidence type="ECO:0000256" key="7">
    <source>
        <dbReference type="ARBA" id="ARBA00022840"/>
    </source>
</evidence>
<dbReference type="GO" id="GO:0043066">
    <property type="term" value="P:negative regulation of apoptotic process"/>
    <property type="evidence" value="ECO:0007669"/>
    <property type="project" value="TreeGrafter"/>
</dbReference>
<dbReference type="Gene3D" id="3.30.200.20">
    <property type="entry name" value="Phosphorylase Kinase, domain 1"/>
    <property type="match status" value="2"/>
</dbReference>
<dbReference type="PROSITE" id="PS00108">
    <property type="entry name" value="PROTEIN_KINASE_ST"/>
    <property type="match status" value="2"/>
</dbReference>
<dbReference type="Proteomes" id="UP001044222">
    <property type="component" value="Chromosome 10"/>
</dbReference>
<dbReference type="PANTHER" id="PTHR22984:SF11">
    <property type="entry name" value="AURORA KINASE-RELATED"/>
    <property type="match status" value="1"/>
</dbReference>
<sequence length="873" mass="96852">MRISDGLPVALKYVGKLEGDELLLPGQDSPIPREVALMGLVNQDMGHRNVLHLHEWFDASDHYVMVLERPYPCTDLLEFCDAQNNWVDEEQARGVMDQLLQALLHCQNSGVFHRDVKAENILINTESLRIILIDFGCGDLWQDTPFSEFSGTREYAPPECFVEGLYQAGPSTVWSVGVTLYDIICGRLPFKKFDEQSMSRVRFPEGLSSEIKDFIRWCLAPEVEDRATLEQLQLHPWLRPFCSEQAEDDLEHVEDLYMIGSLLGEGGCGSVYAGIRISDGLPVALKYVEKCEDDELLILPGLDSPAPLEVGLMGMVNKRTGHPNVLRLHEWFNTSDHYVLVLERPDPCTDLFRLTQNNGMDEEQARVVMDQLLRALLHCQSSGVFHRDVKPENILIVKPENIHTESLRIILIDFGCGALWQDTPFSEFAGTEEYAAPECLVEGLYQAGPSTVWTVGATLCYIICGRLPFDQRDERSMSMVDFPDGLSSEVKDFISLCLAPKVEDRATLEQLQLHPWLRPICSGEVESMEENGNEEDGEQNMGPMEKPGPSSSLTPANCSQNASEESGKRERDVRGRRCAANPKTPADCLRNAPEKIAVKRKMGCEENQDPYSSSRPTKCPRKEQDGWWLKQQDSEAESQHDHGHQAAGEDGRRLSRAESSCFRCSLPAPDSSDSRVPGPGCLPLDQPAGLAVTHFMLGFSMHWDMSFPEYDQMDGLPGLAVDHQGQEPSLLRGAPSLQCSNYNSCPGAPNPSAAPDDRHAVGGPRLHLSVDETLFSATALPRNQSPWLCRIESAESRPGSKWRFFKSCVVAYGRRGIRGNTASDTAPHRGPPGCHTIGSGSCGSLFHHVTGVTISNSCYTIETGVILTSNVKP</sequence>
<feature type="compositionally biased region" description="Basic and acidic residues" evidence="10">
    <location>
        <begin position="565"/>
        <end position="575"/>
    </location>
</feature>
<feature type="domain" description="Protein kinase" evidence="11">
    <location>
        <begin position="257"/>
        <end position="517"/>
    </location>
</feature>
<dbReference type="InterPro" id="IPR008271">
    <property type="entry name" value="Ser/Thr_kinase_AS"/>
</dbReference>
<dbReference type="GO" id="GO:0004674">
    <property type="term" value="F:protein serine/threonine kinase activity"/>
    <property type="evidence" value="ECO:0007669"/>
    <property type="project" value="UniProtKB-KW"/>
</dbReference>
<gene>
    <name evidence="12" type="ORF">ANANG_G00191720</name>
</gene>
<keyword evidence="6" id="KW-0418">Kinase</keyword>
<evidence type="ECO:0000256" key="4">
    <source>
        <dbReference type="ARBA" id="ARBA00022679"/>
    </source>
</evidence>
<feature type="domain" description="Protein kinase" evidence="11">
    <location>
        <begin position="1"/>
        <end position="238"/>
    </location>
</feature>
<evidence type="ECO:0000256" key="1">
    <source>
        <dbReference type="ARBA" id="ARBA00005505"/>
    </source>
</evidence>
<comment type="caution">
    <text evidence="12">The sequence shown here is derived from an EMBL/GenBank/DDBJ whole genome shotgun (WGS) entry which is preliminary data.</text>
</comment>
<evidence type="ECO:0000256" key="2">
    <source>
        <dbReference type="ARBA" id="ARBA00012513"/>
    </source>
</evidence>
<evidence type="ECO:0000256" key="3">
    <source>
        <dbReference type="ARBA" id="ARBA00022527"/>
    </source>
</evidence>
<feature type="compositionally biased region" description="Basic and acidic residues" evidence="10">
    <location>
        <begin position="637"/>
        <end position="653"/>
    </location>
</feature>
<dbReference type="FunFam" id="1.10.510.10:FF:000649">
    <property type="entry name" value="Si:dkey-34d22.3"/>
    <property type="match status" value="1"/>
</dbReference>
<feature type="compositionally biased region" description="Polar residues" evidence="10">
    <location>
        <begin position="549"/>
        <end position="564"/>
    </location>
</feature>
<dbReference type="SUPFAM" id="SSF56112">
    <property type="entry name" value="Protein kinase-like (PK-like)"/>
    <property type="match status" value="2"/>
</dbReference>
<keyword evidence="3" id="KW-0723">Serine/threonine-protein kinase</keyword>
<evidence type="ECO:0000259" key="11">
    <source>
        <dbReference type="PROSITE" id="PS50011"/>
    </source>
</evidence>
<evidence type="ECO:0000256" key="8">
    <source>
        <dbReference type="ARBA" id="ARBA00047899"/>
    </source>
</evidence>